<feature type="transmembrane region" description="Helical" evidence="1">
    <location>
        <begin position="120"/>
        <end position="143"/>
    </location>
</feature>
<feature type="transmembrane region" description="Helical" evidence="1">
    <location>
        <begin position="43"/>
        <end position="62"/>
    </location>
</feature>
<protein>
    <submittedName>
        <fullName evidence="2">Uncharacterized protein</fullName>
    </submittedName>
</protein>
<gene>
    <name evidence="3" type="primary">meu31</name>
    <name evidence="2" type="ORF">SJAG_02088</name>
</gene>
<evidence type="ECO:0000313" key="3">
    <source>
        <dbReference type="JaponicusDB" id="SJAG_02088"/>
    </source>
</evidence>
<dbReference type="OrthoDB" id="5295447at2759"/>
<dbReference type="VEuPathDB" id="FungiDB:SJAG_02088"/>
<proteinExistence type="predicted"/>
<accession>B6JZP6</accession>
<name>B6JZP6_SCHJY</name>
<organism evidence="2 4">
    <name type="scientific">Schizosaccharomyces japonicus (strain yFS275 / FY16936)</name>
    <name type="common">Fission yeast</name>
    <dbReference type="NCBI Taxonomy" id="402676"/>
    <lineage>
        <taxon>Eukaryota</taxon>
        <taxon>Fungi</taxon>
        <taxon>Dikarya</taxon>
        <taxon>Ascomycota</taxon>
        <taxon>Taphrinomycotina</taxon>
        <taxon>Schizosaccharomycetes</taxon>
        <taxon>Schizosaccharomycetales</taxon>
        <taxon>Schizosaccharomycetaceae</taxon>
        <taxon>Schizosaccharomyces</taxon>
    </lineage>
</organism>
<dbReference type="AlphaFoldDB" id="B6JZP6"/>
<evidence type="ECO:0000313" key="2">
    <source>
        <dbReference type="EMBL" id="EEB07014.1"/>
    </source>
</evidence>
<dbReference type="JaponicusDB" id="SJAG_02088">
    <property type="gene designation" value="meu31"/>
</dbReference>
<keyword evidence="4" id="KW-1185">Reference proteome</keyword>
<feature type="transmembrane region" description="Helical" evidence="1">
    <location>
        <begin position="12"/>
        <end position="37"/>
    </location>
</feature>
<evidence type="ECO:0000256" key="1">
    <source>
        <dbReference type="SAM" id="Phobius"/>
    </source>
</evidence>
<sequence>MRCFRKTITSMELIKTPCVLICASVVGMNLSLFYFLIQNWNNAIQWCMWTVSLGTISILLSVRKHIHWTNLIMIYSTIDCCLSFVIRSCFLIYFCVNPFVLCELFEASELEICAARVQNVAGFAIAFGTVYSFLQLGTFLYLFGHKLQVVSEEDMNDEKQAHANDMEYMIDSFPAKPIHL</sequence>
<dbReference type="HOGENOM" id="CLU_1497076_0_0_1"/>
<evidence type="ECO:0000313" key="4">
    <source>
        <dbReference type="Proteomes" id="UP000001744"/>
    </source>
</evidence>
<reference evidence="2 4" key="1">
    <citation type="journal article" date="2011" name="Science">
        <title>Comparative functional genomics of the fission yeasts.</title>
        <authorList>
            <person name="Rhind N."/>
            <person name="Chen Z."/>
            <person name="Yassour M."/>
            <person name="Thompson D.A."/>
            <person name="Haas B.J."/>
            <person name="Habib N."/>
            <person name="Wapinski I."/>
            <person name="Roy S."/>
            <person name="Lin M.F."/>
            <person name="Heiman D.I."/>
            <person name="Young S.K."/>
            <person name="Furuya K."/>
            <person name="Guo Y."/>
            <person name="Pidoux A."/>
            <person name="Chen H.M."/>
            <person name="Robbertse B."/>
            <person name="Goldberg J.M."/>
            <person name="Aoki K."/>
            <person name="Bayne E.H."/>
            <person name="Berlin A.M."/>
            <person name="Desjardins C.A."/>
            <person name="Dobbs E."/>
            <person name="Dukaj L."/>
            <person name="Fan L."/>
            <person name="FitzGerald M.G."/>
            <person name="French C."/>
            <person name="Gujja S."/>
            <person name="Hansen K."/>
            <person name="Keifenheim D."/>
            <person name="Levin J.Z."/>
            <person name="Mosher R.A."/>
            <person name="Mueller C.A."/>
            <person name="Pfiffner J."/>
            <person name="Priest M."/>
            <person name="Russ C."/>
            <person name="Smialowska A."/>
            <person name="Swoboda P."/>
            <person name="Sykes S.M."/>
            <person name="Vaughn M."/>
            <person name="Vengrova S."/>
            <person name="Yoder R."/>
            <person name="Zeng Q."/>
            <person name="Allshire R."/>
            <person name="Baulcombe D."/>
            <person name="Birren B.W."/>
            <person name="Brown W."/>
            <person name="Ekwall K."/>
            <person name="Kellis M."/>
            <person name="Leatherwood J."/>
            <person name="Levin H."/>
            <person name="Margalit H."/>
            <person name="Martienssen R."/>
            <person name="Nieduszynski C.A."/>
            <person name="Spatafora J.W."/>
            <person name="Friedman N."/>
            <person name="Dalgaard J.Z."/>
            <person name="Baumann P."/>
            <person name="Niki H."/>
            <person name="Regev A."/>
            <person name="Nusbaum C."/>
        </authorList>
    </citation>
    <scope>NUCLEOTIDE SEQUENCE [LARGE SCALE GENOMIC DNA]</scope>
    <source>
        <strain evidence="4">yFS275 / FY16936</strain>
    </source>
</reference>
<dbReference type="Proteomes" id="UP000001744">
    <property type="component" value="Unassembled WGS sequence"/>
</dbReference>
<dbReference type="OMA" id="DAFFSMC"/>
<keyword evidence="1" id="KW-0472">Membrane</keyword>
<feature type="transmembrane region" description="Helical" evidence="1">
    <location>
        <begin position="74"/>
        <end position="100"/>
    </location>
</feature>
<dbReference type="GeneID" id="7047934"/>
<dbReference type="RefSeq" id="XP_002173307.1">
    <property type="nucleotide sequence ID" value="XM_002173271.2"/>
</dbReference>
<dbReference type="EMBL" id="KE651168">
    <property type="protein sequence ID" value="EEB07014.1"/>
    <property type="molecule type" value="Genomic_DNA"/>
</dbReference>
<keyword evidence="1" id="KW-0812">Transmembrane</keyword>
<keyword evidence="1" id="KW-1133">Transmembrane helix</keyword>